<evidence type="ECO:0000259" key="4">
    <source>
        <dbReference type="PROSITE" id="PS50893"/>
    </source>
</evidence>
<dbReference type="SMART" id="SM00382">
    <property type="entry name" value="AAA"/>
    <property type="match status" value="1"/>
</dbReference>
<dbReference type="Pfam" id="PF00005">
    <property type="entry name" value="ABC_tran"/>
    <property type="match status" value="1"/>
</dbReference>
<dbReference type="Gene3D" id="3.40.50.300">
    <property type="entry name" value="P-loop containing nucleotide triphosphate hydrolases"/>
    <property type="match status" value="1"/>
</dbReference>
<dbReference type="PANTHER" id="PTHR42939">
    <property type="entry name" value="ABC TRANSPORTER ATP-BINDING PROTEIN ALBC-RELATED"/>
    <property type="match status" value="1"/>
</dbReference>
<sequence length="255" mass="27821" precursor="true">MNESGLLVQQVSKQIGKKTIVHPCSLKVRPGEVLALCGGNGAGKSTLLRMMAGLLSPTSGDIKLNGLEPKADRKVYAKAIGYMPDHYEFESSLTASETLRFFADLKRVGQVRMEAVLKAVGLSEVRHAKVSSLSKGMNQRLLFAQAMLASPVLMLLDEPTNGLDPYWADAFVSLIREAKSEGQAVVFSTHHLHIAEQIADQAAFLKEGRVVHTGPLAYYQEQYGEAGLQGAFNELFGFALSPENTSMNLQKEVRK</sequence>
<dbReference type="PANTHER" id="PTHR42939:SF1">
    <property type="entry name" value="ABC TRANSPORTER ATP-BINDING PROTEIN ALBC-RELATED"/>
    <property type="match status" value="1"/>
</dbReference>
<dbReference type="InterPro" id="IPR027417">
    <property type="entry name" value="P-loop_NTPase"/>
</dbReference>
<accession>A0A6C0QM39</accession>
<evidence type="ECO:0000256" key="1">
    <source>
        <dbReference type="ARBA" id="ARBA00022448"/>
    </source>
</evidence>
<dbReference type="InterPro" id="IPR051782">
    <property type="entry name" value="ABC_Transporter_VariousFunc"/>
</dbReference>
<dbReference type="SUPFAM" id="SSF52540">
    <property type="entry name" value="P-loop containing nucleoside triphosphate hydrolases"/>
    <property type="match status" value="1"/>
</dbReference>
<evidence type="ECO:0000256" key="2">
    <source>
        <dbReference type="ARBA" id="ARBA00022741"/>
    </source>
</evidence>
<dbReference type="CDD" id="cd03230">
    <property type="entry name" value="ABC_DR_subfamily_A"/>
    <property type="match status" value="1"/>
</dbReference>
<name>A0A6C0QM39_9BACL</name>
<feature type="domain" description="ABC transporter" evidence="4">
    <location>
        <begin position="6"/>
        <end position="232"/>
    </location>
</feature>
<dbReference type="InterPro" id="IPR003439">
    <property type="entry name" value="ABC_transporter-like_ATP-bd"/>
</dbReference>
<protein>
    <submittedName>
        <fullName evidence="5">ABC transporter-like protein</fullName>
    </submittedName>
</protein>
<evidence type="ECO:0000256" key="3">
    <source>
        <dbReference type="ARBA" id="ARBA00022840"/>
    </source>
</evidence>
<dbReference type="EMBL" id="CP019717">
    <property type="protein sequence ID" value="QHZ49338.1"/>
    <property type="molecule type" value="Genomic_DNA"/>
</dbReference>
<dbReference type="RefSeq" id="WP_023485080.1">
    <property type="nucleotide sequence ID" value="NZ_CP019651.1"/>
</dbReference>
<dbReference type="InterPro" id="IPR003593">
    <property type="entry name" value="AAA+_ATPase"/>
</dbReference>
<reference evidence="5 6" key="1">
    <citation type="journal article" date="2020" name="Int. J. Med. Microbiol.">
        <title>Discovery of Paenibacillus larvae ERIC V: Phenotypic and genomic comparison to genotypes ERIC I-IV reveal different inventories of virulence factors which correlate with epidemiological prevalences of American Foulbrood.</title>
        <authorList>
            <person name="Beims H."/>
            <person name="Bunk B."/>
            <person name="Erler S."/>
            <person name="Mohr K.I."/>
            <person name="Sproer C."/>
            <person name="Pradella S."/>
            <person name="Gunther G."/>
            <person name="Rohde M."/>
            <person name="von der Ohe W."/>
            <person name="Steinert M."/>
        </authorList>
    </citation>
    <scope>NUCLEOTIDE SEQUENCE [LARGE SCALE GENOMIC DNA]</scope>
    <source>
        <strain evidence="5">Eric_V</strain>
    </source>
</reference>
<organism evidence="5 6">
    <name type="scientific">Paenibacillus larvae subsp. larvae</name>
    <dbReference type="NCBI Taxonomy" id="147375"/>
    <lineage>
        <taxon>Bacteria</taxon>
        <taxon>Bacillati</taxon>
        <taxon>Bacillota</taxon>
        <taxon>Bacilli</taxon>
        <taxon>Bacillales</taxon>
        <taxon>Paenibacillaceae</taxon>
        <taxon>Paenibacillus</taxon>
    </lineage>
</organism>
<dbReference type="Proteomes" id="UP000464330">
    <property type="component" value="Chromosome"/>
</dbReference>
<keyword evidence="2" id="KW-0547">Nucleotide-binding</keyword>
<proteinExistence type="predicted"/>
<dbReference type="GO" id="GO:0016887">
    <property type="term" value="F:ATP hydrolysis activity"/>
    <property type="evidence" value="ECO:0007669"/>
    <property type="project" value="InterPro"/>
</dbReference>
<keyword evidence="3" id="KW-0067">ATP-binding</keyword>
<dbReference type="AlphaFoldDB" id="A0A6C0QM39"/>
<evidence type="ECO:0000313" key="5">
    <source>
        <dbReference type="EMBL" id="QHZ49338.1"/>
    </source>
</evidence>
<gene>
    <name evidence="5" type="ORF">ERICV_00103</name>
</gene>
<keyword evidence="1" id="KW-0813">Transport</keyword>
<dbReference type="GO" id="GO:0005524">
    <property type="term" value="F:ATP binding"/>
    <property type="evidence" value="ECO:0007669"/>
    <property type="project" value="UniProtKB-KW"/>
</dbReference>
<dbReference type="PROSITE" id="PS50893">
    <property type="entry name" value="ABC_TRANSPORTER_2"/>
    <property type="match status" value="1"/>
</dbReference>
<evidence type="ECO:0000313" key="6">
    <source>
        <dbReference type="Proteomes" id="UP000464330"/>
    </source>
</evidence>